<evidence type="ECO:0000256" key="2">
    <source>
        <dbReference type="ARBA" id="ARBA00023125"/>
    </source>
</evidence>
<geneLocation type="plasmid" evidence="6">
    <name>patcfbp7129b</name>
</geneLocation>
<accession>A0A4D7YNY8</accession>
<keyword evidence="5" id="KW-0614">Plasmid</keyword>
<dbReference type="InterPro" id="IPR037923">
    <property type="entry name" value="HTH-like"/>
</dbReference>
<keyword evidence="3" id="KW-0804">Transcription</keyword>
<evidence type="ECO:0000256" key="3">
    <source>
        <dbReference type="ARBA" id="ARBA00023163"/>
    </source>
</evidence>
<feature type="domain" description="HTH araC/xylS-type" evidence="4">
    <location>
        <begin position="194"/>
        <end position="292"/>
    </location>
</feature>
<gene>
    <name evidence="5" type="ORF">CFBP7129_29195</name>
</gene>
<dbReference type="SUPFAM" id="SSF46689">
    <property type="entry name" value="Homeodomain-like"/>
    <property type="match status" value="2"/>
</dbReference>
<dbReference type="SMART" id="SM00342">
    <property type="entry name" value="HTH_ARAC"/>
    <property type="match status" value="1"/>
</dbReference>
<evidence type="ECO:0000256" key="1">
    <source>
        <dbReference type="ARBA" id="ARBA00023015"/>
    </source>
</evidence>
<keyword evidence="2" id="KW-0238">DNA-binding</keyword>
<dbReference type="InterPro" id="IPR009057">
    <property type="entry name" value="Homeodomain-like_sf"/>
</dbReference>
<dbReference type="Gene3D" id="1.10.10.60">
    <property type="entry name" value="Homeodomain-like"/>
    <property type="match status" value="2"/>
</dbReference>
<protein>
    <submittedName>
        <fullName evidence="5">Helix-turn-helix domain-containing protein</fullName>
    </submittedName>
</protein>
<keyword evidence="1" id="KW-0805">Transcription regulation</keyword>
<evidence type="ECO:0000313" key="5">
    <source>
        <dbReference type="EMBL" id="QCL98245.1"/>
    </source>
</evidence>
<dbReference type="InterPro" id="IPR050204">
    <property type="entry name" value="AraC_XylS_family_regulators"/>
</dbReference>
<evidence type="ECO:0000259" key="4">
    <source>
        <dbReference type="PROSITE" id="PS01124"/>
    </source>
</evidence>
<dbReference type="AlphaFoldDB" id="A0A4D7YNY8"/>
<proteinExistence type="predicted"/>
<organism evidence="5 6">
    <name type="scientific">Agrobacterium tumefaciens</name>
    <dbReference type="NCBI Taxonomy" id="358"/>
    <lineage>
        <taxon>Bacteria</taxon>
        <taxon>Pseudomonadati</taxon>
        <taxon>Pseudomonadota</taxon>
        <taxon>Alphaproteobacteria</taxon>
        <taxon>Hyphomicrobiales</taxon>
        <taxon>Rhizobiaceae</taxon>
        <taxon>Rhizobium/Agrobacterium group</taxon>
        <taxon>Agrobacterium</taxon>
        <taxon>Agrobacterium tumefaciens complex</taxon>
    </lineage>
</organism>
<dbReference type="PROSITE" id="PS01124">
    <property type="entry name" value="HTH_ARAC_FAMILY_2"/>
    <property type="match status" value="1"/>
</dbReference>
<sequence length="295" mass="32822">MGLPLLSHRRILPENSESAVVSQKQAQWDEFCVGLVRRKGVRRQQIDFKSHTHSLFLNLEGAARSGETFLDGRRHAFAARPQGSLVYIPPDVMWHGWDEGDQNAAYLLIAAEERFAEKVFGDDTVPARFVPNMSFQDVGIEHAARKIYLELAQLDSASGLIVEGQLTTIFGHLLRRSRLFDRHRKGGLAPAVLKRITQRIDAALEEKVSVAAIAQEFGYSAAHLSRAFKQSTGLSPQAHFNKVRLDRSSELLRTTSKSVTEIAHSCGYSSGSHLSSSFHKAFGISPIAYRALWAE</sequence>
<dbReference type="GO" id="GO:0043565">
    <property type="term" value="F:sequence-specific DNA binding"/>
    <property type="evidence" value="ECO:0007669"/>
    <property type="project" value="InterPro"/>
</dbReference>
<reference evidence="5 6" key="1">
    <citation type="submission" date="2019-04" db="EMBL/GenBank/DDBJ databases">
        <title>Complete genome sequence of Agrobacterium tumefaciens CFBP7129.</title>
        <authorList>
            <person name="Haryono M."/>
            <person name="Lin Y.-C."/>
            <person name="Lai E.-M."/>
            <person name="Kuo C.-H."/>
        </authorList>
    </citation>
    <scope>NUCLEOTIDE SEQUENCE [LARGE SCALE GENOMIC DNA]</scope>
    <source>
        <strain evidence="5 6">CFBP7129</strain>
        <plasmid evidence="6">patcfbp7129b</plasmid>
    </source>
</reference>
<dbReference type="InterPro" id="IPR018060">
    <property type="entry name" value="HTH_AraC"/>
</dbReference>
<evidence type="ECO:0000313" key="6">
    <source>
        <dbReference type="Proteomes" id="UP000298649"/>
    </source>
</evidence>
<dbReference type="SUPFAM" id="SSF51215">
    <property type="entry name" value="Regulatory protein AraC"/>
    <property type="match status" value="1"/>
</dbReference>
<dbReference type="PANTHER" id="PTHR46796">
    <property type="entry name" value="HTH-TYPE TRANSCRIPTIONAL ACTIVATOR RHAS-RELATED"/>
    <property type="match status" value="1"/>
</dbReference>
<name>A0A4D7YNY8_AGRTU</name>
<dbReference type="Pfam" id="PF12833">
    <property type="entry name" value="HTH_18"/>
    <property type="match status" value="1"/>
</dbReference>
<dbReference type="Proteomes" id="UP000298649">
    <property type="component" value="Plasmid pAtCFBP7129b"/>
</dbReference>
<dbReference type="EMBL" id="CP039925">
    <property type="protein sequence ID" value="QCL98245.1"/>
    <property type="molecule type" value="Genomic_DNA"/>
</dbReference>
<dbReference type="GO" id="GO:0003700">
    <property type="term" value="F:DNA-binding transcription factor activity"/>
    <property type="evidence" value="ECO:0007669"/>
    <property type="project" value="InterPro"/>
</dbReference>